<dbReference type="Pfam" id="PF13473">
    <property type="entry name" value="Cupredoxin_1"/>
    <property type="match status" value="1"/>
</dbReference>
<name>A0A1F5DQW4_9BACT</name>
<dbReference type="AlphaFoldDB" id="A0A1F5DQW4"/>
<comment type="caution">
    <text evidence="3">The sequence shown here is derived from an EMBL/GenBank/DDBJ whole genome shotgun (WGS) entry which is preliminary data.</text>
</comment>
<evidence type="ECO:0000313" key="3">
    <source>
        <dbReference type="EMBL" id="OGD57450.1"/>
    </source>
</evidence>
<reference evidence="3 4" key="1">
    <citation type="journal article" date="2016" name="Nat. Commun.">
        <title>Thousands of microbial genomes shed light on interconnected biogeochemical processes in an aquifer system.</title>
        <authorList>
            <person name="Anantharaman K."/>
            <person name="Brown C.T."/>
            <person name="Hug L.A."/>
            <person name="Sharon I."/>
            <person name="Castelle C.J."/>
            <person name="Probst A.J."/>
            <person name="Thomas B.C."/>
            <person name="Singh A."/>
            <person name="Wilkins M.J."/>
            <person name="Karaoz U."/>
            <person name="Brodie E.L."/>
            <person name="Williams K.H."/>
            <person name="Hubbard S.S."/>
            <person name="Banfield J.F."/>
        </authorList>
    </citation>
    <scope>NUCLEOTIDE SEQUENCE [LARGE SCALE GENOMIC DNA]</scope>
</reference>
<dbReference type="PANTHER" id="PTHR36507">
    <property type="entry name" value="BLL1555 PROTEIN"/>
    <property type="match status" value="1"/>
</dbReference>
<evidence type="ECO:0000259" key="2">
    <source>
        <dbReference type="Pfam" id="PF13473"/>
    </source>
</evidence>
<feature type="domain" description="EfeO-type cupredoxin-like" evidence="2">
    <location>
        <begin position="9"/>
        <end position="104"/>
    </location>
</feature>
<dbReference type="PANTHER" id="PTHR36507:SF1">
    <property type="entry name" value="BLL1555 PROTEIN"/>
    <property type="match status" value="1"/>
</dbReference>
<dbReference type="InterPro" id="IPR028096">
    <property type="entry name" value="EfeO_Cupredoxin"/>
</dbReference>
<evidence type="ECO:0000256" key="1">
    <source>
        <dbReference type="SAM" id="MobiDB-lite"/>
    </source>
</evidence>
<feature type="region of interest" description="Disordered" evidence="1">
    <location>
        <begin position="1"/>
        <end position="26"/>
    </location>
</feature>
<protein>
    <recommendedName>
        <fullName evidence="2">EfeO-type cupredoxin-like domain-containing protein</fullName>
    </recommendedName>
</protein>
<dbReference type="Proteomes" id="UP000178764">
    <property type="component" value="Unassembled WGS sequence"/>
</dbReference>
<dbReference type="EMBL" id="MEZT01000001">
    <property type="protein sequence ID" value="OGD57450.1"/>
    <property type="molecule type" value="Genomic_DNA"/>
</dbReference>
<gene>
    <name evidence="3" type="ORF">A2V71_03390</name>
</gene>
<dbReference type="InterPro" id="IPR008972">
    <property type="entry name" value="Cupredoxin"/>
</dbReference>
<accession>A0A1F5DQW4</accession>
<proteinExistence type="predicted"/>
<sequence length="105" mass="11115">MVFFAGASCSKNSSPSTSAPTPTSSVSIKNSAFDPQSLSVSSGTVVSWENFDNTAHQIVNDSNLAGFESGVLDQGATFSFTFNQAGIFRYHCSLHPEMTGEVIVK</sequence>
<dbReference type="Gene3D" id="2.60.40.420">
    <property type="entry name" value="Cupredoxins - blue copper proteins"/>
    <property type="match status" value="1"/>
</dbReference>
<evidence type="ECO:0000313" key="4">
    <source>
        <dbReference type="Proteomes" id="UP000178764"/>
    </source>
</evidence>
<dbReference type="SUPFAM" id="SSF49503">
    <property type="entry name" value="Cupredoxins"/>
    <property type="match status" value="1"/>
</dbReference>
<feature type="compositionally biased region" description="Low complexity" evidence="1">
    <location>
        <begin position="8"/>
        <end position="26"/>
    </location>
</feature>
<dbReference type="InterPro" id="IPR052721">
    <property type="entry name" value="ET_Amicyanin"/>
</dbReference>
<organism evidence="3 4">
    <name type="scientific">Candidatus Berkelbacteria bacterium RBG_13_40_8</name>
    <dbReference type="NCBI Taxonomy" id="1797467"/>
    <lineage>
        <taxon>Bacteria</taxon>
        <taxon>Candidatus Berkelbacteria</taxon>
    </lineage>
</organism>